<dbReference type="PANTHER" id="PTHR36924:SF1">
    <property type="entry name" value="ANTITOXIN HIGA-1"/>
    <property type="match status" value="1"/>
</dbReference>
<proteinExistence type="predicted"/>
<accession>A0A291IDS8</accession>
<sequence length="98" mass="10574">MAMFNPPHPGSILKEDVLPELGIGVTEAAAQLGVSRVALSRVVNGKAAISADMAIRLEAWTTGPTAETWVRMQAEYDLWQARQKPRPNVTPAPRPEAA</sequence>
<name>A0A291IDS8_9GAMM</name>
<gene>
    <name evidence="1" type="ORF">A1356_22715</name>
</gene>
<dbReference type="SUPFAM" id="SSF47413">
    <property type="entry name" value="lambda repressor-like DNA-binding domains"/>
    <property type="match status" value="1"/>
</dbReference>
<dbReference type="RefSeq" id="WP_064024320.1">
    <property type="nucleotide sequence ID" value="NZ_CP023669.1"/>
</dbReference>
<protein>
    <submittedName>
        <fullName evidence="1">Transcriptional regulator</fullName>
    </submittedName>
</protein>
<dbReference type="InterPro" id="IPR001387">
    <property type="entry name" value="Cro/C1-type_HTH"/>
</dbReference>
<organism evidence="1 2">
    <name type="scientific">Methylomonas koyamae</name>
    <dbReference type="NCBI Taxonomy" id="702114"/>
    <lineage>
        <taxon>Bacteria</taxon>
        <taxon>Pseudomonadati</taxon>
        <taxon>Pseudomonadota</taxon>
        <taxon>Gammaproteobacteria</taxon>
        <taxon>Methylococcales</taxon>
        <taxon>Methylococcaceae</taxon>
        <taxon>Methylomonas</taxon>
    </lineage>
</organism>
<dbReference type="Pfam" id="PF01381">
    <property type="entry name" value="HTH_3"/>
    <property type="match status" value="1"/>
</dbReference>
<dbReference type="InterPro" id="IPR013430">
    <property type="entry name" value="Toxin_antidote_HigA"/>
</dbReference>
<dbReference type="Proteomes" id="UP000077734">
    <property type="component" value="Unassembled WGS sequence"/>
</dbReference>
<dbReference type="InterPro" id="IPR010982">
    <property type="entry name" value="Lambda_DNA-bd_dom_sf"/>
</dbReference>
<comment type="caution">
    <text evidence="1">The sequence shown here is derived from an EMBL/GenBank/DDBJ whole genome shotgun (WGS) entry which is preliminary data.</text>
</comment>
<evidence type="ECO:0000313" key="2">
    <source>
        <dbReference type="Proteomes" id="UP000077734"/>
    </source>
</evidence>
<dbReference type="EMBL" id="LUUL01000020">
    <property type="protein sequence ID" value="OAI29979.1"/>
    <property type="molecule type" value="Genomic_DNA"/>
</dbReference>
<dbReference type="CDD" id="cd00093">
    <property type="entry name" value="HTH_XRE"/>
    <property type="match status" value="1"/>
</dbReference>
<evidence type="ECO:0000313" key="1">
    <source>
        <dbReference type="EMBL" id="OAI29979.1"/>
    </source>
</evidence>
<dbReference type="Gene3D" id="1.10.260.40">
    <property type="entry name" value="lambda repressor-like DNA-binding domains"/>
    <property type="match status" value="1"/>
</dbReference>
<dbReference type="GO" id="GO:0003677">
    <property type="term" value="F:DNA binding"/>
    <property type="evidence" value="ECO:0007669"/>
    <property type="project" value="InterPro"/>
</dbReference>
<dbReference type="NCBIfam" id="TIGR02607">
    <property type="entry name" value="antidote_HigA"/>
    <property type="match status" value="1"/>
</dbReference>
<keyword evidence="2" id="KW-1185">Reference proteome</keyword>
<dbReference type="PANTHER" id="PTHR36924">
    <property type="entry name" value="ANTITOXIN HIGA-1"/>
    <property type="match status" value="1"/>
</dbReference>
<dbReference type="PROSITE" id="PS50943">
    <property type="entry name" value="HTH_CROC1"/>
    <property type="match status" value="1"/>
</dbReference>
<dbReference type="AlphaFoldDB" id="A0A291IDS8"/>
<reference evidence="1 2" key="1">
    <citation type="submission" date="2016-03" db="EMBL/GenBank/DDBJ databases">
        <authorList>
            <person name="Heylen K."/>
            <person name="De Vos P."/>
            <person name="Vekeman B."/>
        </authorList>
    </citation>
    <scope>NUCLEOTIDE SEQUENCE [LARGE SCALE GENOMIC DNA]</scope>
    <source>
        <strain evidence="1 2">R-49807</strain>
    </source>
</reference>
<dbReference type="KEGG" id="mko:MKLM6_0052"/>